<name>A0ABP4AJ75_9ACTN</name>
<protein>
    <submittedName>
        <fullName evidence="8">Response regulator transcription factor</fullName>
    </submittedName>
</protein>
<keyword evidence="1 5" id="KW-0597">Phosphoprotein</keyword>
<dbReference type="SMART" id="SM00421">
    <property type="entry name" value="HTH_LUXR"/>
    <property type="match status" value="1"/>
</dbReference>
<dbReference type="InterPro" id="IPR011006">
    <property type="entry name" value="CheY-like_superfamily"/>
</dbReference>
<dbReference type="SUPFAM" id="SSF46894">
    <property type="entry name" value="C-terminal effector domain of the bipartite response regulators"/>
    <property type="match status" value="1"/>
</dbReference>
<evidence type="ECO:0000313" key="8">
    <source>
        <dbReference type="EMBL" id="GAA0937361.1"/>
    </source>
</evidence>
<dbReference type="Gene3D" id="3.40.50.2300">
    <property type="match status" value="1"/>
</dbReference>
<reference evidence="9" key="1">
    <citation type="journal article" date="2019" name="Int. J. Syst. Evol. Microbiol.">
        <title>The Global Catalogue of Microorganisms (GCM) 10K type strain sequencing project: providing services to taxonomists for standard genome sequencing and annotation.</title>
        <authorList>
            <consortium name="The Broad Institute Genomics Platform"/>
            <consortium name="The Broad Institute Genome Sequencing Center for Infectious Disease"/>
            <person name="Wu L."/>
            <person name="Ma J."/>
        </authorList>
    </citation>
    <scope>NUCLEOTIDE SEQUENCE [LARGE SCALE GENOMIC DNA]</scope>
    <source>
        <strain evidence="9">JCM 11136</strain>
    </source>
</reference>
<evidence type="ECO:0000256" key="4">
    <source>
        <dbReference type="ARBA" id="ARBA00023163"/>
    </source>
</evidence>
<keyword evidence="3" id="KW-0238">DNA-binding</keyword>
<keyword evidence="2" id="KW-0805">Transcription regulation</keyword>
<dbReference type="SUPFAM" id="SSF52172">
    <property type="entry name" value="CheY-like"/>
    <property type="match status" value="1"/>
</dbReference>
<comment type="caution">
    <text evidence="8">The sequence shown here is derived from an EMBL/GenBank/DDBJ whole genome shotgun (WGS) entry which is preliminary data.</text>
</comment>
<dbReference type="SMART" id="SM00448">
    <property type="entry name" value="REC"/>
    <property type="match status" value="1"/>
</dbReference>
<dbReference type="PROSITE" id="PS00622">
    <property type="entry name" value="HTH_LUXR_1"/>
    <property type="match status" value="1"/>
</dbReference>
<feature type="domain" description="HTH luxR-type" evidence="6">
    <location>
        <begin position="152"/>
        <end position="217"/>
    </location>
</feature>
<dbReference type="CDD" id="cd17535">
    <property type="entry name" value="REC_NarL-like"/>
    <property type="match status" value="1"/>
</dbReference>
<feature type="domain" description="Response regulatory" evidence="7">
    <location>
        <begin position="6"/>
        <end position="124"/>
    </location>
</feature>
<dbReference type="InterPro" id="IPR039420">
    <property type="entry name" value="WalR-like"/>
</dbReference>
<dbReference type="InterPro" id="IPR000792">
    <property type="entry name" value="Tscrpt_reg_LuxR_C"/>
</dbReference>
<gene>
    <name evidence="8" type="ORF">GCM10009560_46660</name>
</gene>
<accession>A0ABP4AJ75</accession>
<feature type="modified residue" description="4-aspartylphosphate" evidence="5">
    <location>
        <position position="57"/>
    </location>
</feature>
<sequence length="228" mass="24458">MTRPIRVLVVDDQPLLRGSFRVLIDTAPGLTTVGEAGTGAEAVERTRQLRPEVVLMDISMPGMDGIEATRQIAGSPETAETSILVLTTFDLDEYVYGALRAGAAGFLLKDTSPDVLLAGIRTVAAGESLLAPTVTRRLIARFTRLPPPHPAPGPSPDQLTAREREVLVLVARGFSNADIAEYLQLSRGTVKTYIGRLLSRLQARDRAQLVISAYESGLVSVAQQPAES</sequence>
<dbReference type="Pfam" id="PF00196">
    <property type="entry name" value="GerE"/>
    <property type="match status" value="1"/>
</dbReference>
<proteinExistence type="predicted"/>
<dbReference type="InterPro" id="IPR016032">
    <property type="entry name" value="Sig_transdc_resp-reg_C-effctor"/>
</dbReference>
<dbReference type="PROSITE" id="PS50043">
    <property type="entry name" value="HTH_LUXR_2"/>
    <property type="match status" value="1"/>
</dbReference>
<evidence type="ECO:0000256" key="3">
    <source>
        <dbReference type="ARBA" id="ARBA00023125"/>
    </source>
</evidence>
<keyword evidence="4" id="KW-0804">Transcription</keyword>
<organism evidence="8 9">
    <name type="scientific">Nonomuraea longicatena</name>
    <dbReference type="NCBI Taxonomy" id="83682"/>
    <lineage>
        <taxon>Bacteria</taxon>
        <taxon>Bacillati</taxon>
        <taxon>Actinomycetota</taxon>
        <taxon>Actinomycetes</taxon>
        <taxon>Streptosporangiales</taxon>
        <taxon>Streptosporangiaceae</taxon>
        <taxon>Nonomuraea</taxon>
    </lineage>
</organism>
<dbReference type="CDD" id="cd06170">
    <property type="entry name" value="LuxR_C_like"/>
    <property type="match status" value="1"/>
</dbReference>
<evidence type="ECO:0000256" key="2">
    <source>
        <dbReference type="ARBA" id="ARBA00023015"/>
    </source>
</evidence>
<evidence type="ECO:0000259" key="6">
    <source>
        <dbReference type="PROSITE" id="PS50043"/>
    </source>
</evidence>
<evidence type="ECO:0000256" key="5">
    <source>
        <dbReference type="PROSITE-ProRule" id="PRU00169"/>
    </source>
</evidence>
<dbReference type="EMBL" id="BAAAHQ010000023">
    <property type="protein sequence ID" value="GAA0937361.1"/>
    <property type="molecule type" value="Genomic_DNA"/>
</dbReference>
<dbReference type="Pfam" id="PF00072">
    <property type="entry name" value="Response_reg"/>
    <property type="match status" value="1"/>
</dbReference>
<dbReference type="PANTHER" id="PTHR43214">
    <property type="entry name" value="TWO-COMPONENT RESPONSE REGULATOR"/>
    <property type="match status" value="1"/>
</dbReference>
<dbReference type="InterPro" id="IPR058245">
    <property type="entry name" value="NreC/VraR/RcsB-like_REC"/>
</dbReference>
<evidence type="ECO:0000256" key="1">
    <source>
        <dbReference type="ARBA" id="ARBA00022553"/>
    </source>
</evidence>
<evidence type="ECO:0000313" key="9">
    <source>
        <dbReference type="Proteomes" id="UP001501578"/>
    </source>
</evidence>
<keyword evidence="9" id="KW-1185">Reference proteome</keyword>
<dbReference type="PANTHER" id="PTHR43214:SF24">
    <property type="entry name" value="TRANSCRIPTIONAL REGULATORY PROTEIN NARL-RELATED"/>
    <property type="match status" value="1"/>
</dbReference>
<dbReference type="PRINTS" id="PR00038">
    <property type="entry name" value="HTHLUXR"/>
</dbReference>
<dbReference type="PROSITE" id="PS50110">
    <property type="entry name" value="RESPONSE_REGULATORY"/>
    <property type="match status" value="1"/>
</dbReference>
<dbReference type="RefSeq" id="WP_343952084.1">
    <property type="nucleotide sequence ID" value="NZ_BAAAHQ010000023.1"/>
</dbReference>
<evidence type="ECO:0000259" key="7">
    <source>
        <dbReference type="PROSITE" id="PS50110"/>
    </source>
</evidence>
<dbReference type="InterPro" id="IPR001789">
    <property type="entry name" value="Sig_transdc_resp-reg_receiver"/>
</dbReference>
<dbReference type="Proteomes" id="UP001501578">
    <property type="component" value="Unassembled WGS sequence"/>
</dbReference>